<reference evidence="2" key="2">
    <citation type="submission" date="2022-06" db="UniProtKB">
        <authorList>
            <consortium name="EnsemblMetazoa"/>
        </authorList>
    </citation>
    <scope>IDENTIFICATION</scope>
    <source>
        <strain evidence="2">DF5081</strain>
    </source>
</reference>
<protein>
    <submittedName>
        <fullName evidence="2">Uncharacterized protein</fullName>
    </submittedName>
</protein>
<accession>A0A8R1E2E8</accession>
<evidence type="ECO:0000313" key="3">
    <source>
        <dbReference type="Proteomes" id="UP000005237"/>
    </source>
</evidence>
<name>A0A8R1E2E8_CAEJA</name>
<evidence type="ECO:0000256" key="1">
    <source>
        <dbReference type="SAM" id="MobiDB-lite"/>
    </source>
</evidence>
<dbReference type="EnsemblMetazoa" id="CJA20086.1">
    <property type="protein sequence ID" value="CJA20086.1"/>
    <property type="gene ID" value="WBGene00175657"/>
</dbReference>
<evidence type="ECO:0000313" key="2">
    <source>
        <dbReference type="EnsemblMetazoa" id="CJA20086.1"/>
    </source>
</evidence>
<sequence>MIDNRQEEGEEVEETREPVQKNQFDLDAIEIDSTEIDLTHTRADHIPDLSRFEKVEVIFMISTTNLRMQ</sequence>
<proteinExistence type="predicted"/>
<organism evidence="2 3">
    <name type="scientific">Caenorhabditis japonica</name>
    <dbReference type="NCBI Taxonomy" id="281687"/>
    <lineage>
        <taxon>Eukaryota</taxon>
        <taxon>Metazoa</taxon>
        <taxon>Ecdysozoa</taxon>
        <taxon>Nematoda</taxon>
        <taxon>Chromadorea</taxon>
        <taxon>Rhabditida</taxon>
        <taxon>Rhabditina</taxon>
        <taxon>Rhabditomorpha</taxon>
        <taxon>Rhabditoidea</taxon>
        <taxon>Rhabditidae</taxon>
        <taxon>Peloderinae</taxon>
        <taxon>Caenorhabditis</taxon>
    </lineage>
</organism>
<dbReference type="Proteomes" id="UP000005237">
    <property type="component" value="Unassembled WGS sequence"/>
</dbReference>
<feature type="region of interest" description="Disordered" evidence="1">
    <location>
        <begin position="1"/>
        <end position="23"/>
    </location>
</feature>
<reference evidence="3" key="1">
    <citation type="submission" date="2010-08" db="EMBL/GenBank/DDBJ databases">
        <authorList>
            <consortium name="Caenorhabditis japonica Sequencing Consortium"/>
            <person name="Wilson R.K."/>
        </authorList>
    </citation>
    <scope>NUCLEOTIDE SEQUENCE [LARGE SCALE GENOMIC DNA]</scope>
    <source>
        <strain evidence="3">DF5081</strain>
    </source>
</reference>
<keyword evidence="3" id="KW-1185">Reference proteome</keyword>
<dbReference type="AlphaFoldDB" id="A0A8R1E2E8"/>